<dbReference type="EnsemblMetazoa" id="XM_022794524">
    <property type="protein sequence ID" value="XP_022650259"/>
    <property type="gene ID" value="LOC111245775"/>
</dbReference>
<dbReference type="InterPro" id="IPR013087">
    <property type="entry name" value="Znf_C2H2_type"/>
</dbReference>
<feature type="coiled-coil region" evidence="3">
    <location>
        <begin position="292"/>
        <end position="372"/>
    </location>
</feature>
<name>A0A7M7JDX0_VARDE</name>
<feature type="domain" description="C2H2-type" evidence="5">
    <location>
        <begin position="591"/>
        <end position="619"/>
    </location>
</feature>
<sequence length="621" mass="70469">MYLQIQSVLTVRVESYVIDRLFSLKGGAEYSSVKMASSIVSNLSAGEGDKSEIRPIPDTASVSAHESVLDFVVLPESPGGGYLSEAGDAFDNLAVQLQSLPMASAVVPVQSVSLRADIERLTTENEQLKKAALDNSQSMKIHLERCNVWREQMQRIYERDAAMIEEARQTTIKMQEEKATLRACLESTQKKLEDAIVEKFSLSEMKKSLEEELRELRSQLDECHQKLEESNQRVEDLTYVYVDSEESAKQYGSEREVLRKKTQDKPEKVKKERDVITKQPDERDTPEENPVVASLQTEIASLKVEVEKTSNEVKEMTSRYAQLTALISEKESELTELRAQLAASITDKESCVEKLQSEYDDLLKQMSLKKAAFDAQRERKIQELNARICFLEKEVQQGRRDGIALQNAEAALLKAAAEREIDILKLSNANSEAKALRAESQSLRDERDALRAACEQVNAYVSELNVLKQREAAFKLLQNDQASQIEAFKEEWRKEHIIRLKWENDYKELLQTWQAFEQDQPVIIGAESAESNQIDQRAVELMHAERLRLEETVRSQQQEISNLRAQNMQLMTDKLISIPQQPSRTFTTADFCCPLCSKAFTDQATLIHHAGLCNPDEEGGP</sequence>
<evidence type="ECO:0000256" key="4">
    <source>
        <dbReference type="SAM" id="MobiDB-lite"/>
    </source>
</evidence>
<protein>
    <recommendedName>
        <fullName evidence="5">C2H2-type domain-containing protein</fullName>
    </recommendedName>
</protein>
<keyword evidence="2" id="KW-0863">Zinc-finger</keyword>
<dbReference type="GO" id="GO:0008270">
    <property type="term" value="F:zinc ion binding"/>
    <property type="evidence" value="ECO:0007669"/>
    <property type="project" value="UniProtKB-KW"/>
</dbReference>
<dbReference type="KEGG" id="vde:111245775"/>
<accession>A0A7M7JDX0</accession>
<dbReference type="PROSITE" id="PS50157">
    <property type="entry name" value="ZINC_FINGER_C2H2_2"/>
    <property type="match status" value="1"/>
</dbReference>
<dbReference type="GeneID" id="111245775"/>
<dbReference type="OrthoDB" id="10616187at2759"/>
<feature type="compositionally biased region" description="Basic and acidic residues" evidence="4">
    <location>
        <begin position="251"/>
        <end position="283"/>
    </location>
</feature>
<keyword evidence="7" id="KW-1185">Reference proteome</keyword>
<dbReference type="InParanoid" id="A0A7M7JDX0"/>
<dbReference type="PANTHER" id="PTHR32083">
    <property type="entry name" value="CILIA AND FLAGELLA-ASSOCIATED PROTEIN 58-RELATED"/>
    <property type="match status" value="1"/>
</dbReference>
<evidence type="ECO:0000256" key="1">
    <source>
        <dbReference type="ARBA" id="ARBA00023054"/>
    </source>
</evidence>
<feature type="coiled-coil region" evidence="3">
    <location>
        <begin position="414"/>
        <end position="453"/>
    </location>
</feature>
<evidence type="ECO:0000256" key="3">
    <source>
        <dbReference type="SAM" id="Coils"/>
    </source>
</evidence>
<feature type="coiled-coil region" evidence="3">
    <location>
        <begin position="192"/>
        <end position="233"/>
    </location>
</feature>
<evidence type="ECO:0000313" key="6">
    <source>
        <dbReference type="EnsemblMetazoa" id="XP_022650259"/>
    </source>
</evidence>
<feature type="coiled-coil region" evidence="3">
    <location>
        <begin position="539"/>
        <end position="573"/>
    </location>
</feature>
<proteinExistence type="predicted"/>
<keyword evidence="1 3" id="KW-0175">Coiled coil</keyword>
<keyword evidence="2" id="KW-0862">Zinc</keyword>
<dbReference type="AlphaFoldDB" id="A0A7M7JDX0"/>
<organism evidence="6 7">
    <name type="scientific">Varroa destructor</name>
    <name type="common">Honeybee mite</name>
    <dbReference type="NCBI Taxonomy" id="109461"/>
    <lineage>
        <taxon>Eukaryota</taxon>
        <taxon>Metazoa</taxon>
        <taxon>Ecdysozoa</taxon>
        <taxon>Arthropoda</taxon>
        <taxon>Chelicerata</taxon>
        <taxon>Arachnida</taxon>
        <taxon>Acari</taxon>
        <taxon>Parasitiformes</taxon>
        <taxon>Mesostigmata</taxon>
        <taxon>Gamasina</taxon>
        <taxon>Dermanyssoidea</taxon>
        <taxon>Varroidae</taxon>
        <taxon>Varroa</taxon>
    </lineage>
</organism>
<evidence type="ECO:0000259" key="5">
    <source>
        <dbReference type="PROSITE" id="PS50157"/>
    </source>
</evidence>
<dbReference type="Proteomes" id="UP000594260">
    <property type="component" value="Unplaced"/>
</dbReference>
<evidence type="ECO:0000313" key="7">
    <source>
        <dbReference type="Proteomes" id="UP000594260"/>
    </source>
</evidence>
<dbReference type="RefSeq" id="XP_022650259.1">
    <property type="nucleotide sequence ID" value="XM_022794524.1"/>
</dbReference>
<evidence type="ECO:0000256" key="2">
    <source>
        <dbReference type="PROSITE-ProRule" id="PRU00042"/>
    </source>
</evidence>
<reference evidence="6" key="1">
    <citation type="submission" date="2021-01" db="UniProtKB">
        <authorList>
            <consortium name="EnsemblMetazoa"/>
        </authorList>
    </citation>
    <scope>IDENTIFICATION</scope>
</reference>
<keyword evidence="2" id="KW-0479">Metal-binding</keyword>
<feature type="region of interest" description="Disordered" evidence="4">
    <location>
        <begin position="251"/>
        <end position="290"/>
    </location>
</feature>